<evidence type="ECO:0000256" key="1">
    <source>
        <dbReference type="SAM" id="Phobius"/>
    </source>
</evidence>
<evidence type="ECO:0000313" key="3">
    <source>
        <dbReference type="Proteomes" id="UP000238479"/>
    </source>
</evidence>
<comment type="caution">
    <text evidence="2">The sequence shown here is derived from an EMBL/GenBank/DDBJ whole genome shotgun (WGS) entry which is preliminary data.</text>
</comment>
<dbReference type="Gramene" id="PRQ55956">
    <property type="protein sequence ID" value="PRQ55956"/>
    <property type="gene ID" value="RchiOBHm_Chr1g0330351"/>
</dbReference>
<keyword evidence="3" id="KW-1185">Reference proteome</keyword>
<keyword evidence="1" id="KW-0472">Membrane</keyword>
<dbReference type="Proteomes" id="UP000238479">
    <property type="component" value="Chromosome 1"/>
</dbReference>
<name>A0A2P6SBA6_ROSCH</name>
<feature type="transmembrane region" description="Helical" evidence="1">
    <location>
        <begin position="26"/>
        <end position="49"/>
    </location>
</feature>
<dbReference type="EMBL" id="PDCK01000039">
    <property type="protein sequence ID" value="PRQ55956.1"/>
    <property type="molecule type" value="Genomic_DNA"/>
</dbReference>
<proteinExistence type="predicted"/>
<gene>
    <name evidence="2" type="ORF">RchiOBHm_Chr1g0330351</name>
</gene>
<reference evidence="2 3" key="1">
    <citation type="journal article" date="2018" name="Nat. Genet.">
        <title>The Rosa genome provides new insights in the design of modern roses.</title>
        <authorList>
            <person name="Bendahmane M."/>
        </authorList>
    </citation>
    <scope>NUCLEOTIDE SEQUENCE [LARGE SCALE GENOMIC DNA]</scope>
    <source>
        <strain evidence="3">cv. Old Blush</strain>
    </source>
</reference>
<keyword evidence="1" id="KW-1133">Transmembrane helix</keyword>
<keyword evidence="1" id="KW-0812">Transmembrane</keyword>
<accession>A0A2P6SBA6</accession>
<organism evidence="2 3">
    <name type="scientific">Rosa chinensis</name>
    <name type="common">China rose</name>
    <dbReference type="NCBI Taxonomy" id="74649"/>
    <lineage>
        <taxon>Eukaryota</taxon>
        <taxon>Viridiplantae</taxon>
        <taxon>Streptophyta</taxon>
        <taxon>Embryophyta</taxon>
        <taxon>Tracheophyta</taxon>
        <taxon>Spermatophyta</taxon>
        <taxon>Magnoliopsida</taxon>
        <taxon>eudicotyledons</taxon>
        <taxon>Gunneridae</taxon>
        <taxon>Pentapetalae</taxon>
        <taxon>rosids</taxon>
        <taxon>fabids</taxon>
        <taxon>Rosales</taxon>
        <taxon>Rosaceae</taxon>
        <taxon>Rosoideae</taxon>
        <taxon>Rosoideae incertae sedis</taxon>
        <taxon>Rosa</taxon>
    </lineage>
</organism>
<evidence type="ECO:0000313" key="2">
    <source>
        <dbReference type="EMBL" id="PRQ55956.1"/>
    </source>
</evidence>
<protein>
    <submittedName>
        <fullName evidence="2">Uncharacterized protein</fullName>
    </submittedName>
</protein>
<dbReference type="AlphaFoldDB" id="A0A2P6SBA6"/>
<sequence>MSFIFGKRKTPAGFIDKRMWHPYHNLVMIFLISFCSMVFPRTSFTIPFASRRLRFLLLHILHKLIAEPYNTNISDFLIFYI</sequence>